<dbReference type="KEGG" id="hmi:soil367_12580"/>
<accession>A0A4P7XI15</accession>
<dbReference type="RefSeq" id="WP_136549404.1">
    <property type="nucleotide sequence ID" value="NZ_CP031093.1"/>
</dbReference>
<sequence length="129" mass="13435">MRPVFIAGVVGLILILIAYGLGQSPAPMLIEVDNQSGRTIEHILVQKGDGETEWPGVVSGQSALISLNTEEATPVSVQLLLKAGLPLAMPEATVPSLEAGQRLYIRLEPSGALVVKVVRGSGAVDPASQ</sequence>
<evidence type="ECO:0000313" key="1">
    <source>
        <dbReference type="EMBL" id="QCF26701.1"/>
    </source>
</evidence>
<reference evidence="1 2" key="1">
    <citation type="submission" date="2018-07" db="EMBL/GenBank/DDBJ databases">
        <title>Marsedoiliclastica nanhaica gen. nov. sp. nov., a novel marine hydrocarbonoclastic bacterium isolated from an in-situ enriched hydrocarbon-degrading consortium in deep-sea sediment.</title>
        <authorList>
            <person name="Dong C."/>
            <person name="Ma T."/>
            <person name="Liu R."/>
            <person name="Shao Z."/>
        </authorList>
    </citation>
    <scope>NUCLEOTIDE SEQUENCE [LARGE SCALE GENOMIC DNA]</scope>
    <source>
        <strain evidence="2">soil36-7</strain>
    </source>
</reference>
<organism evidence="1 2">
    <name type="scientific">Hydrocarboniclastica marina</name>
    <dbReference type="NCBI Taxonomy" id="2259620"/>
    <lineage>
        <taxon>Bacteria</taxon>
        <taxon>Pseudomonadati</taxon>
        <taxon>Pseudomonadota</taxon>
        <taxon>Gammaproteobacteria</taxon>
        <taxon>Alteromonadales</taxon>
        <taxon>Alteromonadaceae</taxon>
        <taxon>Hydrocarboniclastica</taxon>
    </lineage>
</organism>
<dbReference type="AlphaFoldDB" id="A0A4P7XI15"/>
<evidence type="ECO:0000313" key="2">
    <source>
        <dbReference type="Proteomes" id="UP000298049"/>
    </source>
</evidence>
<protein>
    <submittedName>
        <fullName evidence="1">Uncharacterized protein</fullName>
    </submittedName>
</protein>
<dbReference type="Proteomes" id="UP000298049">
    <property type="component" value="Chromosome"/>
</dbReference>
<gene>
    <name evidence="1" type="ORF">soil367_12580</name>
</gene>
<proteinExistence type="predicted"/>
<keyword evidence="2" id="KW-1185">Reference proteome</keyword>
<name>A0A4P7XI15_9ALTE</name>
<dbReference type="EMBL" id="CP031093">
    <property type="protein sequence ID" value="QCF26701.1"/>
    <property type="molecule type" value="Genomic_DNA"/>
</dbReference>